<protein>
    <recommendedName>
        <fullName evidence="1">Nudix hydrolase domain-containing protein</fullName>
    </recommendedName>
</protein>
<keyword evidence="3" id="KW-1185">Reference proteome</keyword>
<dbReference type="SUPFAM" id="SSF55811">
    <property type="entry name" value="Nudix"/>
    <property type="match status" value="1"/>
</dbReference>
<reference evidence="2" key="2">
    <citation type="submission" date="2023-01" db="EMBL/GenBank/DDBJ databases">
        <title>Draft genome sequence of Litoribrevibacter albus strain NBRC 110071.</title>
        <authorList>
            <person name="Sun Q."/>
            <person name="Mori K."/>
        </authorList>
    </citation>
    <scope>NUCLEOTIDE SEQUENCE</scope>
    <source>
        <strain evidence="2">NBRC 110071</strain>
    </source>
</reference>
<gene>
    <name evidence="2" type="ORF">GCM10007876_15230</name>
</gene>
<dbReference type="Gene3D" id="3.90.79.10">
    <property type="entry name" value="Nucleoside Triphosphate Pyrophosphohydrolase"/>
    <property type="match status" value="1"/>
</dbReference>
<dbReference type="InterPro" id="IPR000086">
    <property type="entry name" value="NUDIX_hydrolase_dom"/>
</dbReference>
<proteinExistence type="predicted"/>
<dbReference type="InterPro" id="IPR015797">
    <property type="entry name" value="NUDIX_hydrolase-like_dom_sf"/>
</dbReference>
<sequence>MDLGKIELKKIVHRYPAKKRSLHTKHQASVALILRPKLNKGSQVNEPHAAQNESSATASLLDQLEVLMIERSVKPGDPWSGHMAFPGGKKEEYDQTSSDTAIRETFEEIGLHLKPHQLIGQISDIITRHHDNRSLMKITPWIFLLDEGATHDINLALNHEARSYFWIPLSLFEKANRQTMKWRLLKIGALSLNVPLPHYRFRSKKIWGLSLMMLDEFTHLVQSHGYQKLKFGKKIKLLFS</sequence>
<evidence type="ECO:0000313" key="3">
    <source>
        <dbReference type="Proteomes" id="UP001161389"/>
    </source>
</evidence>
<dbReference type="InterPro" id="IPR045121">
    <property type="entry name" value="CoAse"/>
</dbReference>
<dbReference type="CDD" id="cd03426">
    <property type="entry name" value="NUDIX_CoAse_Nudt7"/>
    <property type="match status" value="1"/>
</dbReference>
<evidence type="ECO:0000259" key="1">
    <source>
        <dbReference type="PROSITE" id="PS51462"/>
    </source>
</evidence>
<accession>A0AA37S9U2</accession>
<dbReference type="PROSITE" id="PS51462">
    <property type="entry name" value="NUDIX"/>
    <property type="match status" value="1"/>
</dbReference>
<organism evidence="2 3">
    <name type="scientific">Litoribrevibacter albus</name>
    <dbReference type="NCBI Taxonomy" id="1473156"/>
    <lineage>
        <taxon>Bacteria</taxon>
        <taxon>Pseudomonadati</taxon>
        <taxon>Pseudomonadota</taxon>
        <taxon>Gammaproteobacteria</taxon>
        <taxon>Oceanospirillales</taxon>
        <taxon>Oceanospirillaceae</taxon>
        <taxon>Litoribrevibacter</taxon>
    </lineage>
</organism>
<comment type="caution">
    <text evidence="2">The sequence shown here is derived from an EMBL/GenBank/DDBJ whole genome shotgun (WGS) entry which is preliminary data.</text>
</comment>
<name>A0AA37S9U2_9GAMM</name>
<dbReference type="PANTHER" id="PTHR12992:SF44">
    <property type="entry name" value="NUDIX HYDROLASE DOMAIN-CONTAINING PROTEIN"/>
    <property type="match status" value="1"/>
</dbReference>
<dbReference type="EMBL" id="BSNM01000011">
    <property type="protein sequence ID" value="GLQ31044.1"/>
    <property type="molecule type" value="Genomic_DNA"/>
</dbReference>
<dbReference type="Pfam" id="PF00293">
    <property type="entry name" value="NUDIX"/>
    <property type="match status" value="1"/>
</dbReference>
<evidence type="ECO:0000313" key="2">
    <source>
        <dbReference type="EMBL" id="GLQ31044.1"/>
    </source>
</evidence>
<dbReference type="Proteomes" id="UP001161389">
    <property type="component" value="Unassembled WGS sequence"/>
</dbReference>
<dbReference type="PANTHER" id="PTHR12992">
    <property type="entry name" value="NUDIX HYDROLASE"/>
    <property type="match status" value="1"/>
</dbReference>
<feature type="domain" description="Nudix hydrolase" evidence="1">
    <location>
        <begin position="24"/>
        <end position="190"/>
    </location>
</feature>
<reference evidence="2" key="1">
    <citation type="journal article" date="2014" name="Int. J. Syst. Evol. Microbiol.">
        <title>Complete genome sequence of Corynebacterium casei LMG S-19264T (=DSM 44701T), isolated from a smear-ripened cheese.</title>
        <authorList>
            <consortium name="US DOE Joint Genome Institute (JGI-PGF)"/>
            <person name="Walter F."/>
            <person name="Albersmeier A."/>
            <person name="Kalinowski J."/>
            <person name="Ruckert C."/>
        </authorList>
    </citation>
    <scope>NUCLEOTIDE SEQUENCE</scope>
    <source>
        <strain evidence="2">NBRC 110071</strain>
    </source>
</reference>
<dbReference type="AlphaFoldDB" id="A0AA37S9U2"/>
<dbReference type="GO" id="GO:0010945">
    <property type="term" value="F:coenzyme A diphosphatase activity"/>
    <property type="evidence" value="ECO:0007669"/>
    <property type="project" value="InterPro"/>
</dbReference>